<dbReference type="PANTHER" id="PTHR21366:SF14">
    <property type="entry name" value="GLYOXALASE DOMAIN-CONTAINING PROTEIN 5"/>
    <property type="match status" value="1"/>
</dbReference>
<evidence type="ECO:0000313" key="3">
    <source>
        <dbReference type="Proteomes" id="UP000051863"/>
    </source>
</evidence>
<dbReference type="Proteomes" id="UP000051863">
    <property type="component" value="Unassembled WGS sequence"/>
</dbReference>
<dbReference type="AlphaFoldDB" id="A0A0R0CEJ0"/>
<dbReference type="SUPFAM" id="SSF54593">
    <property type="entry name" value="Glyoxalase/Bleomycin resistance protein/Dihydroxybiphenyl dioxygenase"/>
    <property type="match status" value="1"/>
</dbReference>
<dbReference type="PROSITE" id="PS51819">
    <property type="entry name" value="VOC"/>
    <property type="match status" value="1"/>
</dbReference>
<proteinExistence type="predicted"/>
<accession>A0A0R0CEJ0</accession>
<evidence type="ECO:0000313" key="2">
    <source>
        <dbReference type="EMBL" id="KRG67648.1"/>
    </source>
</evidence>
<keyword evidence="3" id="KW-1185">Reference proteome</keyword>
<dbReference type="PROSITE" id="PS51257">
    <property type="entry name" value="PROKAR_LIPOPROTEIN"/>
    <property type="match status" value="1"/>
</dbReference>
<reference evidence="2 3" key="1">
    <citation type="submission" date="2015-05" db="EMBL/GenBank/DDBJ databases">
        <title>Genome sequencing and analysis of members of genus Stenotrophomonas.</title>
        <authorList>
            <person name="Patil P.P."/>
            <person name="Midha S."/>
            <person name="Patil P.B."/>
        </authorList>
    </citation>
    <scope>NUCLEOTIDE SEQUENCE [LARGE SCALE GENOMIC DNA]</scope>
    <source>
        <strain evidence="2 3">DSM 18941</strain>
    </source>
</reference>
<dbReference type="GO" id="GO:0016829">
    <property type="term" value="F:lyase activity"/>
    <property type="evidence" value="ECO:0007669"/>
    <property type="project" value="UniProtKB-KW"/>
</dbReference>
<dbReference type="InterPro" id="IPR029068">
    <property type="entry name" value="Glyas_Bleomycin-R_OHBP_Dase"/>
</dbReference>
<dbReference type="PATRIC" id="fig|405446.3.peg.1187"/>
<dbReference type="InterPro" id="IPR037523">
    <property type="entry name" value="VOC_core"/>
</dbReference>
<protein>
    <submittedName>
        <fullName evidence="2">Lactoylglutathione lyase</fullName>
    </submittedName>
</protein>
<comment type="caution">
    <text evidence="2">The sequence shown here is derived from an EMBL/GenBank/DDBJ whole genome shotgun (WGS) entry which is preliminary data.</text>
</comment>
<name>A0A0R0CEJ0_9GAMM</name>
<sequence>MMKRPFEVERIDHVVFRVRDLERSIALYSSVLGCEVVRRREHLGLVHLRAGTSMIDLISLDGSLGARGGAGPGPEARNLDHLCLRIEPFDEAALLAYLSAHGATPLAAAEVNFGAEGDGLSLYFRDPDGNTIELKGPASVAG</sequence>
<dbReference type="EMBL" id="LDJJ01000028">
    <property type="protein sequence ID" value="KRG67648.1"/>
    <property type="molecule type" value="Genomic_DNA"/>
</dbReference>
<dbReference type="PANTHER" id="PTHR21366">
    <property type="entry name" value="GLYOXALASE FAMILY PROTEIN"/>
    <property type="match status" value="1"/>
</dbReference>
<dbReference type="OrthoDB" id="9812656at2"/>
<evidence type="ECO:0000259" key="1">
    <source>
        <dbReference type="PROSITE" id="PS51819"/>
    </source>
</evidence>
<dbReference type="Pfam" id="PF00903">
    <property type="entry name" value="Glyoxalase"/>
    <property type="match status" value="1"/>
</dbReference>
<keyword evidence="2" id="KW-0456">Lyase</keyword>
<dbReference type="InterPro" id="IPR050383">
    <property type="entry name" value="GlyoxalaseI/FosfomycinResist"/>
</dbReference>
<organism evidence="2 3">
    <name type="scientific">Stenotrophomonas terrae</name>
    <dbReference type="NCBI Taxonomy" id="405446"/>
    <lineage>
        <taxon>Bacteria</taxon>
        <taxon>Pseudomonadati</taxon>
        <taxon>Pseudomonadota</taxon>
        <taxon>Gammaproteobacteria</taxon>
        <taxon>Lysobacterales</taxon>
        <taxon>Lysobacteraceae</taxon>
        <taxon>Stenotrophomonas</taxon>
    </lineage>
</organism>
<dbReference type="Gene3D" id="3.10.180.10">
    <property type="entry name" value="2,3-Dihydroxybiphenyl 1,2-Dioxygenase, domain 1"/>
    <property type="match status" value="1"/>
</dbReference>
<dbReference type="InterPro" id="IPR004360">
    <property type="entry name" value="Glyas_Fos-R_dOase_dom"/>
</dbReference>
<gene>
    <name evidence="2" type="ORF">ABB27_08700</name>
</gene>
<feature type="domain" description="VOC" evidence="1">
    <location>
        <begin position="10"/>
        <end position="137"/>
    </location>
</feature>